<comment type="catalytic activity">
    <reaction evidence="11">
        <text>a 5,6-dihydrouridine in tRNA + NAD(+) = a uridine in tRNA + NADH + H(+)</text>
        <dbReference type="Rhea" id="RHEA:54452"/>
        <dbReference type="Rhea" id="RHEA-COMP:13339"/>
        <dbReference type="Rhea" id="RHEA-COMP:13887"/>
        <dbReference type="ChEBI" id="CHEBI:15378"/>
        <dbReference type="ChEBI" id="CHEBI:57540"/>
        <dbReference type="ChEBI" id="CHEBI:57945"/>
        <dbReference type="ChEBI" id="CHEBI:65315"/>
        <dbReference type="ChEBI" id="CHEBI:74443"/>
    </reaction>
</comment>
<dbReference type="InterPro" id="IPR001269">
    <property type="entry name" value="DUS_fam"/>
</dbReference>
<feature type="binding site" evidence="14">
    <location>
        <begin position="225"/>
        <end position="226"/>
    </location>
    <ligand>
        <name>FMN</name>
        <dbReference type="ChEBI" id="CHEBI:58210"/>
    </ligand>
</feature>
<dbReference type="Gene3D" id="3.20.20.70">
    <property type="entry name" value="Aldolase class I"/>
    <property type="match status" value="1"/>
</dbReference>
<gene>
    <name evidence="16" type="ORF">BHF68_11930</name>
</gene>
<evidence type="ECO:0000256" key="2">
    <source>
        <dbReference type="ARBA" id="ARBA00002790"/>
    </source>
</evidence>
<comment type="similarity">
    <text evidence="12">Belongs to the dus family.</text>
</comment>
<dbReference type="OrthoDB" id="9764501at2"/>
<evidence type="ECO:0000256" key="10">
    <source>
        <dbReference type="ARBA" id="ARBA00048205"/>
    </source>
</evidence>
<feature type="binding site" evidence="14">
    <location>
        <position position="140"/>
    </location>
    <ligand>
        <name>FMN</name>
        <dbReference type="ChEBI" id="CHEBI:58210"/>
    </ligand>
</feature>
<dbReference type="PROSITE" id="PS01136">
    <property type="entry name" value="UPF0034"/>
    <property type="match status" value="1"/>
</dbReference>
<evidence type="ECO:0000256" key="6">
    <source>
        <dbReference type="ARBA" id="ARBA00022694"/>
    </source>
</evidence>
<sequence>MYIKDIHIDPPVVLAPMAGITNYPYRILAKEQGCGLVCAEMVSDKGLLYGNERTKRMLYVHPKERPLSMQLFGSDVNSFVEAARIVDDESDADIIDINMGCPVPKVTKPGGGCALMRDTEKAEEIIKAVVKAVKKPVTVKMRKGWDENNINVIELAKIAEASGASAITVHGRTRIQMYSGQADWDIIKDVVNNVSIPVIGNGDVTGPIEAKKLFEHTGCHGIMIGRAAQGNPWIFSSIKKYLEEGVLLAEPTAEQKVDTCLRHLDLLMEFKDEHIAVQEMRKHAAWYLKGLPKVANVRNDIMLANTRSELEKILRNFIFGIKTAK</sequence>
<feature type="binding site" evidence="14">
    <location>
        <begin position="16"/>
        <end position="18"/>
    </location>
    <ligand>
        <name>FMN</name>
        <dbReference type="ChEBI" id="CHEBI:58210"/>
    </ligand>
</feature>
<evidence type="ECO:0000256" key="7">
    <source>
        <dbReference type="ARBA" id="ARBA00022857"/>
    </source>
</evidence>
<comment type="cofactor">
    <cofactor evidence="1 12 14">
        <name>FMN</name>
        <dbReference type="ChEBI" id="CHEBI:58210"/>
    </cofactor>
</comment>
<evidence type="ECO:0000313" key="17">
    <source>
        <dbReference type="Proteomes" id="UP000094296"/>
    </source>
</evidence>
<keyword evidence="3" id="KW-0820">tRNA-binding</keyword>
<dbReference type="EMBL" id="MIJE01000035">
    <property type="protein sequence ID" value="OEF95797.1"/>
    <property type="molecule type" value="Genomic_DNA"/>
</dbReference>
<feature type="active site" description="Proton donor" evidence="13">
    <location>
        <position position="101"/>
    </location>
</feature>
<dbReference type="STRING" id="766136.BHF68_11930"/>
<evidence type="ECO:0000256" key="8">
    <source>
        <dbReference type="ARBA" id="ARBA00022884"/>
    </source>
</evidence>
<comment type="function">
    <text evidence="2 12">Catalyzes the synthesis of 5,6-dihydrouridine (D), a modified base found in the D-loop of most tRNAs, via the reduction of the C5-C6 double bond in target uridines.</text>
</comment>
<keyword evidence="6 12" id="KW-0819">tRNA processing</keyword>
<dbReference type="SUPFAM" id="SSF51395">
    <property type="entry name" value="FMN-linked oxidoreductases"/>
    <property type="match status" value="1"/>
</dbReference>
<keyword evidence="7" id="KW-0521">NADP</keyword>
<dbReference type="AlphaFoldDB" id="A0A1E5FZC3"/>
<keyword evidence="9 12" id="KW-0560">Oxidoreductase</keyword>
<feature type="binding site" evidence="14">
    <location>
        <position position="70"/>
    </location>
    <ligand>
        <name>FMN</name>
        <dbReference type="ChEBI" id="CHEBI:58210"/>
    </ligand>
</feature>
<reference evidence="16 17" key="1">
    <citation type="submission" date="2016-09" db="EMBL/GenBank/DDBJ databases">
        <title>Draft genome sequence for the type strain of Desulfuribacillus alkaliarsenatis AHT28, an obligately anaerobic, sulfidogenic bacterium isolated from Russian soda lake sediments.</title>
        <authorList>
            <person name="Abin C.A."/>
            <person name="Hollibaugh J.T."/>
        </authorList>
    </citation>
    <scope>NUCLEOTIDE SEQUENCE [LARGE SCALE GENOMIC DNA]</scope>
    <source>
        <strain evidence="16 17">AHT28</strain>
    </source>
</reference>
<keyword evidence="8" id="KW-0694">RNA-binding</keyword>
<protein>
    <recommendedName>
        <fullName evidence="12">tRNA-dihydrouridine synthase</fullName>
        <ecNumber evidence="12">1.3.1.-</ecNumber>
    </recommendedName>
</protein>
<evidence type="ECO:0000256" key="1">
    <source>
        <dbReference type="ARBA" id="ARBA00001917"/>
    </source>
</evidence>
<dbReference type="InterPro" id="IPR004652">
    <property type="entry name" value="DusB-like"/>
</dbReference>
<dbReference type="InterPro" id="IPR013785">
    <property type="entry name" value="Aldolase_TIM"/>
</dbReference>
<name>A0A1E5FZC3_9FIRM</name>
<evidence type="ECO:0000256" key="4">
    <source>
        <dbReference type="ARBA" id="ARBA00022630"/>
    </source>
</evidence>
<organism evidence="16 17">
    <name type="scientific">Desulfuribacillus alkaliarsenatis</name>
    <dbReference type="NCBI Taxonomy" id="766136"/>
    <lineage>
        <taxon>Bacteria</taxon>
        <taxon>Bacillati</taxon>
        <taxon>Bacillota</taxon>
        <taxon>Desulfuribacillia</taxon>
        <taxon>Desulfuribacillales</taxon>
        <taxon>Desulfuribacillaceae</taxon>
        <taxon>Desulfuribacillus</taxon>
    </lineage>
</organism>
<keyword evidence="14" id="KW-0547">Nucleotide-binding</keyword>
<comment type="caution">
    <text evidence="16">The sequence shown here is derived from an EMBL/GenBank/DDBJ whole genome shotgun (WGS) entry which is preliminary data.</text>
</comment>
<dbReference type="GO" id="GO:0000049">
    <property type="term" value="F:tRNA binding"/>
    <property type="evidence" value="ECO:0007669"/>
    <property type="project" value="UniProtKB-KW"/>
</dbReference>
<dbReference type="CDD" id="cd02801">
    <property type="entry name" value="DUS_like_FMN"/>
    <property type="match status" value="1"/>
</dbReference>
<dbReference type="RefSeq" id="WP_069644363.1">
    <property type="nucleotide sequence ID" value="NZ_MIJE01000035.1"/>
</dbReference>
<feature type="binding site" evidence="14">
    <location>
        <position position="170"/>
    </location>
    <ligand>
        <name>FMN</name>
        <dbReference type="ChEBI" id="CHEBI:58210"/>
    </ligand>
</feature>
<dbReference type="Proteomes" id="UP000094296">
    <property type="component" value="Unassembled WGS sequence"/>
</dbReference>
<keyword evidence="5 12" id="KW-0288">FMN</keyword>
<evidence type="ECO:0000259" key="15">
    <source>
        <dbReference type="Pfam" id="PF01207"/>
    </source>
</evidence>
<evidence type="ECO:0000256" key="14">
    <source>
        <dbReference type="PIRSR" id="PIRSR006621-2"/>
    </source>
</evidence>
<dbReference type="Gene3D" id="1.10.1200.80">
    <property type="entry name" value="Putative flavin oxidoreducatase, domain 2"/>
    <property type="match status" value="1"/>
</dbReference>
<dbReference type="PANTHER" id="PTHR45846">
    <property type="entry name" value="TRNA-DIHYDROURIDINE(47) SYNTHASE [NAD(P)(+)]-LIKE"/>
    <property type="match status" value="1"/>
</dbReference>
<evidence type="ECO:0000313" key="16">
    <source>
        <dbReference type="EMBL" id="OEF95797.1"/>
    </source>
</evidence>
<dbReference type="Pfam" id="PF01207">
    <property type="entry name" value="Dus"/>
    <property type="match status" value="1"/>
</dbReference>
<evidence type="ECO:0000256" key="11">
    <source>
        <dbReference type="ARBA" id="ARBA00048802"/>
    </source>
</evidence>
<keyword evidence="4 12" id="KW-0285">Flavoprotein</keyword>
<dbReference type="NCBIfam" id="TIGR00737">
    <property type="entry name" value="nifR3_yhdG"/>
    <property type="match status" value="1"/>
</dbReference>
<evidence type="ECO:0000256" key="5">
    <source>
        <dbReference type="ARBA" id="ARBA00022643"/>
    </source>
</evidence>
<dbReference type="InterPro" id="IPR024036">
    <property type="entry name" value="tRNA-dHydroUridine_Synthase_C"/>
</dbReference>
<accession>A0A1E5FZC3</accession>
<evidence type="ECO:0000256" key="9">
    <source>
        <dbReference type="ARBA" id="ARBA00023002"/>
    </source>
</evidence>
<evidence type="ECO:0000256" key="13">
    <source>
        <dbReference type="PIRSR" id="PIRSR006621-1"/>
    </source>
</evidence>
<dbReference type="GO" id="GO:0050660">
    <property type="term" value="F:flavin adenine dinucleotide binding"/>
    <property type="evidence" value="ECO:0007669"/>
    <property type="project" value="InterPro"/>
</dbReference>
<comment type="catalytic activity">
    <reaction evidence="10">
        <text>a 5,6-dihydrouridine in tRNA + NADP(+) = a uridine in tRNA + NADPH + H(+)</text>
        <dbReference type="Rhea" id="RHEA:23624"/>
        <dbReference type="Rhea" id="RHEA-COMP:13339"/>
        <dbReference type="Rhea" id="RHEA-COMP:13887"/>
        <dbReference type="ChEBI" id="CHEBI:15378"/>
        <dbReference type="ChEBI" id="CHEBI:57783"/>
        <dbReference type="ChEBI" id="CHEBI:58349"/>
        <dbReference type="ChEBI" id="CHEBI:65315"/>
        <dbReference type="ChEBI" id="CHEBI:74443"/>
    </reaction>
</comment>
<proteinExistence type="inferred from homology"/>
<dbReference type="PIRSF" id="PIRSF006621">
    <property type="entry name" value="Dus"/>
    <property type="match status" value="1"/>
</dbReference>
<dbReference type="EC" id="1.3.1.-" evidence="12"/>
<evidence type="ECO:0000256" key="12">
    <source>
        <dbReference type="PIRNR" id="PIRNR006621"/>
    </source>
</evidence>
<evidence type="ECO:0000256" key="3">
    <source>
        <dbReference type="ARBA" id="ARBA00022555"/>
    </source>
</evidence>
<dbReference type="GO" id="GO:0017150">
    <property type="term" value="F:tRNA dihydrouridine synthase activity"/>
    <property type="evidence" value="ECO:0007669"/>
    <property type="project" value="InterPro"/>
</dbReference>
<dbReference type="InterPro" id="IPR035587">
    <property type="entry name" value="DUS-like_FMN-bd"/>
</dbReference>
<dbReference type="InterPro" id="IPR018517">
    <property type="entry name" value="tRNA_hU_synthase_CS"/>
</dbReference>
<dbReference type="PANTHER" id="PTHR45846:SF1">
    <property type="entry name" value="TRNA-DIHYDROURIDINE(47) SYNTHASE [NAD(P)(+)]-LIKE"/>
    <property type="match status" value="1"/>
</dbReference>
<feature type="domain" description="DUS-like FMN-binding" evidence="15">
    <location>
        <begin position="14"/>
        <end position="314"/>
    </location>
</feature>
<keyword evidence="17" id="KW-1185">Reference proteome</keyword>